<evidence type="ECO:0000256" key="4">
    <source>
        <dbReference type="ARBA" id="ARBA00023163"/>
    </source>
</evidence>
<protein>
    <recommendedName>
        <fullName evidence="8">BHLH domain-containing protein</fullName>
    </recommendedName>
</protein>
<evidence type="ECO:0000313" key="10">
    <source>
        <dbReference type="Proteomes" id="UP001627154"/>
    </source>
</evidence>
<evidence type="ECO:0000259" key="8">
    <source>
        <dbReference type="PROSITE" id="PS50888"/>
    </source>
</evidence>
<dbReference type="EMBL" id="JBJJXI010000025">
    <property type="protein sequence ID" value="KAL3404418.1"/>
    <property type="molecule type" value="Genomic_DNA"/>
</dbReference>
<feature type="compositionally biased region" description="Basic and acidic residues" evidence="7">
    <location>
        <begin position="153"/>
        <end position="173"/>
    </location>
</feature>
<dbReference type="Gene3D" id="4.10.280.10">
    <property type="entry name" value="Helix-loop-helix DNA-binding domain"/>
    <property type="match status" value="1"/>
</dbReference>
<dbReference type="InterPro" id="IPR011598">
    <property type="entry name" value="bHLH_dom"/>
</dbReference>
<gene>
    <name evidence="9" type="ORF">TKK_002903</name>
</gene>
<evidence type="ECO:0000313" key="9">
    <source>
        <dbReference type="EMBL" id="KAL3404418.1"/>
    </source>
</evidence>
<evidence type="ECO:0000256" key="7">
    <source>
        <dbReference type="SAM" id="MobiDB-lite"/>
    </source>
</evidence>
<organism evidence="9 10">
    <name type="scientific">Trichogramma kaykai</name>
    <dbReference type="NCBI Taxonomy" id="54128"/>
    <lineage>
        <taxon>Eukaryota</taxon>
        <taxon>Metazoa</taxon>
        <taxon>Ecdysozoa</taxon>
        <taxon>Arthropoda</taxon>
        <taxon>Hexapoda</taxon>
        <taxon>Insecta</taxon>
        <taxon>Pterygota</taxon>
        <taxon>Neoptera</taxon>
        <taxon>Endopterygota</taxon>
        <taxon>Hymenoptera</taxon>
        <taxon>Apocrita</taxon>
        <taxon>Proctotrupomorpha</taxon>
        <taxon>Chalcidoidea</taxon>
        <taxon>Trichogrammatidae</taxon>
        <taxon>Trichogramma</taxon>
    </lineage>
</organism>
<proteinExistence type="predicted"/>
<dbReference type="PANTHER" id="PTHR15741:SF27">
    <property type="entry name" value="TRANSCRIPTION FACTOR AP-4"/>
    <property type="match status" value="1"/>
</dbReference>
<feature type="compositionally biased region" description="Polar residues" evidence="7">
    <location>
        <begin position="438"/>
        <end position="460"/>
    </location>
</feature>
<dbReference type="PANTHER" id="PTHR15741">
    <property type="entry name" value="BASIC HELIX-LOOP-HELIX ZIP TRANSCRIPTION FACTOR"/>
    <property type="match status" value="1"/>
</dbReference>
<evidence type="ECO:0000256" key="1">
    <source>
        <dbReference type="ARBA" id="ARBA00004123"/>
    </source>
</evidence>
<dbReference type="Proteomes" id="UP001627154">
    <property type="component" value="Unassembled WGS sequence"/>
</dbReference>
<feature type="domain" description="BHLH" evidence="8">
    <location>
        <begin position="161"/>
        <end position="212"/>
    </location>
</feature>
<dbReference type="AlphaFoldDB" id="A0ABD2XHD2"/>
<keyword evidence="2" id="KW-0805">Transcription regulation</keyword>
<keyword evidence="6" id="KW-0175">Coiled coil</keyword>
<comment type="subcellular location">
    <subcellularLocation>
        <location evidence="1">Nucleus</location>
    </subcellularLocation>
</comment>
<name>A0ABD2XHD2_9HYME</name>
<feature type="region of interest" description="Disordered" evidence="7">
    <location>
        <begin position="90"/>
        <end position="173"/>
    </location>
</feature>
<feature type="region of interest" description="Disordered" evidence="7">
    <location>
        <begin position="394"/>
        <end position="415"/>
    </location>
</feature>
<keyword evidence="4" id="KW-0804">Transcription</keyword>
<keyword evidence="3" id="KW-0238">DNA-binding</keyword>
<feature type="compositionally biased region" description="Low complexity" evidence="7">
    <location>
        <begin position="654"/>
        <end position="680"/>
    </location>
</feature>
<evidence type="ECO:0000256" key="2">
    <source>
        <dbReference type="ARBA" id="ARBA00023015"/>
    </source>
</evidence>
<feature type="coiled-coil region" evidence="6">
    <location>
        <begin position="309"/>
        <end position="336"/>
    </location>
</feature>
<feature type="compositionally biased region" description="Low complexity" evidence="7">
    <location>
        <begin position="90"/>
        <end position="113"/>
    </location>
</feature>
<feature type="compositionally biased region" description="Low complexity" evidence="7">
    <location>
        <begin position="120"/>
        <end position="152"/>
    </location>
</feature>
<dbReference type="InterPro" id="IPR036638">
    <property type="entry name" value="HLH_DNA-bd_sf"/>
</dbReference>
<keyword evidence="5" id="KW-0539">Nucleus</keyword>
<dbReference type="SMART" id="SM00353">
    <property type="entry name" value="HLH"/>
    <property type="match status" value="1"/>
</dbReference>
<dbReference type="CDD" id="cd11419">
    <property type="entry name" value="bHLHzip_TFAP4"/>
    <property type="match status" value="1"/>
</dbReference>
<dbReference type="PROSITE" id="PS50888">
    <property type="entry name" value="BHLH"/>
    <property type="match status" value="1"/>
</dbReference>
<sequence length="690" mass="75418">MVARKREREIMSEFADGEELLEEIVETTEEHDVDFCSNGDTIDDSSGLPLGEEFIEEVEDLKPLLQIRQEDEDEEGQQLQHQHLLQQCKSNGVTSNGHHNNNNNNNTSTSSSSSRKRSHSSSSSNNNNVQQQGVSTVNGGSSSNNGGRSFSRNHMEQEKRMRREIANSNERRRMQSINAGFQSLRTLLPHHEGEKLSKAAILQQTAEYIYQLEQQKTQLLSQNLQLKRLVDQHEGAGDVVNSKKRKTNDNHGVVVSLPMHVSESVDEGLGSMSPEPLSVITLPAADSNNASHLTTVAAVAGVSSSSNDTNELKRQLECERAARAHLEKQLRLLQAQIFPERGYREEQQIIAYQPHEVIEHTNNVISAQEVVDDGITSLQVVSVVAVPSVGSTQTIETSSVVGDQDPTPPLSPSDQGACEIIVATTAASASNSDDGSNKDQQQQLMSAQDLLQQVESSRPNSPKILGFAFATSSATTASNNSDDQQQQISSNGSSSSSTPYSTTPLLGSSSSGTTTMTNLQEFKVSGGCTGQYITSSPTRPFSPNDAAGVVTQRIPSVLEAAMKAEPKVEVERLPSPSNSLDDGTPQARLYLAANTSRQNLETIVEAIRHLEGDHLFGDEPAQDRPLALTNKTISSPKHRLLRAEVSNFLQFSPQQQQQQQQQAQLQQQQQKQQDQKQTQQRPGVIVAKHS</sequence>
<feature type="region of interest" description="Disordered" evidence="7">
    <location>
        <begin position="651"/>
        <end position="690"/>
    </location>
</feature>
<keyword evidence="10" id="KW-1185">Reference proteome</keyword>
<feature type="compositionally biased region" description="Low complexity" evidence="7">
    <location>
        <begin position="489"/>
        <end position="514"/>
    </location>
</feature>
<accession>A0ABD2XHD2</accession>
<dbReference type="SUPFAM" id="SSF47459">
    <property type="entry name" value="HLH, helix-loop-helix DNA-binding domain"/>
    <property type="match status" value="1"/>
</dbReference>
<reference evidence="9 10" key="1">
    <citation type="journal article" date="2024" name="bioRxiv">
        <title>A reference genome for Trichogramma kaykai: A tiny desert-dwelling parasitoid wasp with competing sex-ratio distorters.</title>
        <authorList>
            <person name="Culotta J."/>
            <person name="Lindsey A.R."/>
        </authorList>
    </citation>
    <scope>NUCLEOTIDE SEQUENCE [LARGE SCALE GENOMIC DNA]</scope>
    <source>
        <strain evidence="9 10">KSX58</strain>
    </source>
</reference>
<dbReference type="Pfam" id="PF00010">
    <property type="entry name" value="HLH"/>
    <property type="match status" value="1"/>
</dbReference>
<dbReference type="GO" id="GO:0005634">
    <property type="term" value="C:nucleus"/>
    <property type="evidence" value="ECO:0007669"/>
    <property type="project" value="UniProtKB-SubCell"/>
</dbReference>
<comment type="caution">
    <text evidence="9">The sequence shown here is derived from an EMBL/GenBank/DDBJ whole genome shotgun (WGS) entry which is preliminary data.</text>
</comment>
<evidence type="ECO:0000256" key="6">
    <source>
        <dbReference type="SAM" id="Coils"/>
    </source>
</evidence>
<dbReference type="InterPro" id="IPR052207">
    <property type="entry name" value="Max-like/E-box_TFs"/>
</dbReference>
<evidence type="ECO:0000256" key="3">
    <source>
        <dbReference type="ARBA" id="ARBA00023125"/>
    </source>
</evidence>
<dbReference type="GO" id="GO:0003677">
    <property type="term" value="F:DNA binding"/>
    <property type="evidence" value="ECO:0007669"/>
    <property type="project" value="UniProtKB-KW"/>
</dbReference>
<evidence type="ECO:0000256" key="5">
    <source>
        <dbReference type="ARBA" id="ARBA00023242"/>
    </source>
</evidence>
<feature type="region of interest" description="Disordered" evidence="7">
    <location>
        <begin position="427"/>
        <end position="514"/>
    </location>
</feature>
<dbReference type="FunFam" id="4.10.280.10:FF:000036">
    <property type="entry name" value="Transcription factor AP-4"/>
    <property type="match status" value="1"/>
</dbReference>
<feature type="compositionally biased region" description="Low complexity" evidence="7">
    <location>
        <begin position="467"/>
        <end position="481"/>
    </location>
</feature>